<evidence type="ECO:0008006" key="4">
    <source>
        <dbReference type="Google" id="ProtNLM"/>
    </source>
</evidence>
<dbReference type="SUPFAM" id="SSF82784">
    <property type="entry name" value="OsmC-like"/>
    <property type="match status" value="1"/>
</dbReference>
<comment type="caution">
    <text evidence="2">The sequence shown here is derived from an EMBL/GenBank/DDBJ whole genome shotgun (WGS) entry which is preliminary data.</text>
</comment>
<dbReference type="InterPro" id="IPR015946">
    <property type="entry name" value="KH_dom-like_a/b"/>
</dbReference>
<feature type="region of interest" description="Disordered" evidence="1">
    <location>
        <begin position="206"/>
        <end position="240"/>
    </location>
</feature>
<sequence>MPHIDEVGWSTSCVVVSASSPSPSPAASRPRTSAWKEHLAAAGFVGFWSSDLRIDLVLPVRELCYELVWSSAGVQGTNTSPQKPEFLKFLPRDHSTPCLSSDCRELSGLVRAEPRNNPRGKKSEIGDKAGEANERTRDHRRGGGGGGGRGERQRQRGIAGSWRRDGTGRDETMLRSMPLPMSMAMSMSKALRVRCRLRMAPAGPQGCAATRCATSSSSSQSSQSSQSYQGHVAVSSEDESGARYQHVVRAGGHTFRGDLGAGWGAAGSAPEPKDYALGALAVCTSMTVRLYADRRRWSLRHVQVTVVEQGGGMGLLPDGLRMLLRLDGDLTDAQRSALVEVSKKCPIKQMFLGKMPHGVHVELDPAAEQVLDP</sequence>
<feature type="compositionally biased region" description="Basic and acidic residues" evidence="1">
    <location>
        <begin position="112"/>
        <end position="137"/>
    </location>
</feature>
<dbReference type="Proteomes" id="UP000077202">
    <property type="component" value="Unassembled WGS sequence"/>
</dbReference>
<evidence type="ECO:0000256" key="1">
    <source>
        <dbReference type="SAM" id="MobiDB-lite"/>
    </source>
</evidence>
<evidence type="ECO:0000313" key="3">
    <source>
        <dbReference type="Proteomes" id="UP000077202"/>
    </source>
</evidence>
<dbReference type="Gene3D" id="3.30.300.20">
    <property type="match status" value="1"/>
</dbReference>
<evidence type="ECO:0000313" key="2">
    <source>
        <dbReference type="EMBL" id="OAE27820.1"/>
    </source>
</evidence>
<organism evidence="2 3">
    <name type="scientific">Marchantia polymorpha subsp. ruderalis</name>
    <dbReference type="NCBI Taxonomy" id="1480154"/>
    <lineage>
        <taxon>Eukaryota</taxon>
        <taxon>Viridiplantae</taxon>
        <taxon>Streptophyta</taxon>
        <taxon>Embryophyta</taxon>
        <taxon>Marchantiophyta</taxon>
        <taxon>Marchantiopsida</taxon>
        <taxon>Marchantiidae</taxon>
        <taxon>Marchantiales</taxon>
        <taxon>Marchantiaceae</taxon>
        <taxon>Marchantia</taxon>
    </lineage>
</organism>
<feature type="compositionally biased region" description="Low complexity" evidence="1">
    <location>
        <begin position="215"/>
        <end position="227"/>
    </location>
</feature>
<accession>A0A176W459</accession>
<proteinExistence type="predicted"/>
<name>A0A176W459_MARPO</name>
<protein>
    <recommendedName>
        <fullName evidence="4">OsmC family peroxiredoxin</fullName>
    </recommendedName>
</protein>
<dbReference type="InterPro" id="IPR003718">
    <property type="entry name" value="OsmC/Ohr_fam"/>
</dbReference>
<feature type="compositionally biased region" description="Basic and acidic residues" evidence="1">
    <location>
        <begin position="162"/>
        <end position="173"/>
    </location>
</feature>
<dbReference type="AlphaFoldDB" id="A0A176W459"/>
<reference evidence="2" key="1">
    <citation type="submission" date="2016-03" db="EMBL/GenBank/DDBJ databases">
        <title>Mechanisms controlling the formation of the plant cell surface in tip-growing cells are functionally conserved among land plants.</title>
        <authorList>
            <person name="Honkanen S."/>
            <person name="Jones V.A."/>
            <person name="Morieri G."/>
            <person name="Champion C."/>
            <person name="Hetherington A.J."/>
            <person name="Kelly S."/>
            <person name="Saint-Marcoux D."/>
            <person name="Proust H."/>
            <person name="Prescott H."/>
            <person name="Dolan L."/>
        </authorList>
    </citation>
    <scope>NUCLEOTIDE SEQUENCE [LARGE SCALE GENOMIC DNA]</scope>
    <source>
        <tissue evidence="2">Whole gametophyte</tissue>
    </source>
</reference>
<gene>
    <name evidence="2" type="ORF">AXG93_1881s1110</name>
</gene>
<dbReference type="EMBL" id="LVLJ01001819">
    <property type="protein sequence ID" value="OAE27820.1"/>
    <property type="molecule type" value="Genomic_DNA"/>
</dbReference>
<feature type="region of interest" description="Disordered" evidence="1">
    <location>
        <begin position="109"/>
        <end position="176"/>
    </location>
</feature>
<keyword evidence="3" id="KW-1185">Reference proteome</keyword>
<dbReference type="InterPro" id="IPR036102">
    <property type="entry name" value="OsmC/Ohrsf"/>
</dbReference>
<dbReference type="Pfam" id="PF02566">
    <property type="entry name" value="OsmC"/>
    <property type="match status" value="1"/>
</dbReference>
<dbReference type="PANTHER" id="PTHR39624">
    <property type="entry name" value="PROTEIN INVOLVED IN RIMO-MEDIATED BETA-METHYLTHIOLATION OF RIBOSOMAL PROTEIN S12 YCAO"/>
    <property type="match status" value="1"/>
</dbReference>
<dbReference type="PANTHER" id="PTHR39624:SF2">
    <property type="entry name" value="OSMC-LIKE PROTEIN"/>
    <property type="match status" value="1"/>
</dbReference>